<dbReference type="GO" id="GO:0032580">
    <property type="term" value="C:Golgi cisterna membrane"/>
    <property type="evidence" value="ECO:0007669"/>
    <property type="project" value="UniProtKB-SubCell"/>
</dbReference>
<organism evidence="4 5">
    <name type="scientific">Candidula unifasciata</name>
    <dbReference type="NCBI Taxonomy" id="100452"/>
    <lineage>
        <taxon>Eukaryota</taxon>
        <taxon>Metazoa</taxon>
        <taxon>Spiralia</taxon>
        <taxon>Lophotrochozoa</taxon>
        <taxon>Mollusca</taxon>
        <taxon>Gastropoda</taxon>
        <taxon>Heterobranchia</taxon>
        <taxon>Euthyneura</taxon>
        <taxon>Panpulmonata</taxon>
        <taxon>Eupulmonata</taxon>
        <taxon>Stylommatophora</taxon>
        <taxon>Helicina</taxon>
        <taxon>Helicoidea</taxon>
        <taxon>Geomitridae</taxon>
        <taxon>Candidula</taxon>
    </lineage>
</organism>
<dbReference type="PANTHER" id="PTHR11927">
    <property type="entry name" value="GALACTOSIDE 2-L-FUCOSYLTRANSFERASE"/>
    <property type="match status" value="1"/>
</dbReference>
<dbReference type="PANTHER" id="PTHR11927:SF9">
    <property type="entry name" value="L-FUCOSYLTRANSFERASE"/>
    <property type="match status" value="1"/>
</dbReference>
<protein>
    <recommendedName>
        <fullName evidence="3">L-Fucosyltransferase</fullName>
        <ecNumber evidence="3">2.4.1.-</ecNumber>
    </recommendedName>
</protein>
<comment type="caution">
    <text evidence="4">The sequence shown here is derived from an EMBL/GenBank/DDBJ whole genome shotgun (WGS) entry which is preliminary data.</text>
</comment>
<dbReference type="Pfam" id="PF01531">
    <property type="entry name" value="Glyco_transf_11"/>
    <property type="match status" value="1"/>
</dbReference>
<comment type="pathway">
    <text evidence="3">Protein modification; protein glycosylation.</text>
</comment>
<comment type="subcellular location">
    <subcellularLocation>
        <location evidence="3">Golgi apparatus</location>
        <location evidence="3">Golgi stack membrane</location>
        <topology evidence="3">Single-pass type II membrane protein</topology>
    </subcellularLocation>
</comment>
<dbReference type="GO" id="GO:0005975">
    <property type="term" value="P:carbohydrate metabolic process"/>
    <property type="evidence" value="ECO:0007669"/>
    <property type="project" value="InterPro"/>
</dbReference>
<keyword evidence="1 3" id="KW-0328">Glycosyltransferase</keyword>
<dbReference type="Proteomes" id="UP000678393">
    <property type="component" value="Unassembled WGS sequence"/>
</dbReference>
<evidence type="ECO:0000256" key="3">
    <source>
        <dbReference type="RuleBase" id="RU363129"/>
    </source>
</evidence>
<evidence type="ECO:0000313" key="4">
    <source>
        <dbReference type="EMBL" id="CAG5128255.1"/>
    </source>
</evidence>
<accession>A0A8S3ZKJ8</accession>
<keyword evidence="2 3" id="KW-0808">Transferase</keyword>
<dbReference type="CDD" id="cd11301">
    <property type="entry name" value="Fut1_Fut2_like"/>
    <property type="match status" value="1"/>
</dbReference>
<keyword evidence="3" id="KW-0812">Transmembrane</keyword>
<name>A0A8S3ZKJ8_9EUPU</name>
<dbReference type="EC" id="2.4.1.-" evidence="3"/>
<evidence type="ECO:0000313" key="5">
    <source>
        <dbReference type="Proteomes" id="UP000678393"/>
    </source>
</evidence>
<gene>
    <name evidence="4" type="ORF">CUNI_LOCUS13813</name>
</gene>
<keyword evidence="5" id="KW-1185">Reference proteome</keyword>
<dbReference type="InterPro" id="IPR002516">
    <property type="entry name" value="Glyco_trans_11"/>
</dbReference>
<keyword evidence="3" id="KW-0325">Glycoprotein</keyword>
<proteinExistence type="inferred from homology"/>
<evidence type="ECO:0000256" key="1">
    <source>
        <dbReference type="ARBA" id="ARBA00022676"/>
    </source>
</evidence>
<dbReference type="GO" id="GO:0008107">
    <property type="term" value="F:galactoside 2-alpha-L-fucosyltransferase activity"/>
    <property type="evidence" value="ECO:0007669"/>
    <property type="project" value="InterPro"/>
</dbReference>
<keyword evidence="3" id="KW-0735">Signal-anchor</keyword>
<comment type="similarity">
    <text evidence="3">Belongs to the glycosyltransferase 11 family.</text>
</comment>
<evidence type="ECO:0000256" key="2">
    <source>
        <dbReference type="ARBA" id="ARBA00022679"/>
    </source>
</evidence>
<dbReference type="OrthoDB" id="3226at2759"/>
<sequence length="308" mass="35086">MQKKPSENTTIVNMRAKDGLTSGIHQSLKNPAGKIRSSPPYVTSDNIWHGRLGNQMFKYASILGISRKQGRTMFIERGTDLEKTFKINYIYTNESIEKWSVIREKDPVAFDKRLMKLPRNDTRIYGFLQSFLYFADVVDEVRTEFTFHDSVANEAATILRDIYIKYNVSTTVGVHVRRGDFLSDYGQYWGYGVPKKSYFTKAFSIFKSKFPERRIVFLVASDDLPWCSKHLHSNDVIVLPPASAAVHLAVLTSCDHMIISGGTFGWWSGWLSNGYVIYFSGYMGNGTRLGKTLTISTYYPLLWVGLGN</sequence>
<keyword evidence="3" id="KW-0333">Golgi apparatus</keyword>
<dbReference type="AlphaFoldDB" id="A0A8S3ZKJ8"/>
<reference evidence="4" key="1">
    <citation type="submission" date="2021-04" db="EMBL/GenBank/DDBJ databases">
        <authorList>
            <consortium name="Molecular Ecology Group"/>
        </authorList>
    </citation>
    <scope>NUCLEOTIDE SEQUENCE</scope>
</reference>
<dbReference type="EMBL" id="CAJHNH020002999">
    <property type="protein sequence ID" value="CAG5128255.1"/>
    <property type="molecule type" value="Genomic_DNA"/>
</dbReference>